<proteinExistence type="predicted"/>
<accession>A0A3G4RPU1</accession>
<dbReference type="Gene3D" id="3.30.1310.40">
    <property type="match status" value="1"/>
</dbReference>
<dbReference type="EMBL" id="MH846746">
    <property type="protein sequence ID" value="AYU67716.1"/>
    <property type="molecule type" value="Genomic_DNA"/>
</dbReference>
<reference evidence="2" key="1">
    <citation type="journal article" date="2018" name="Vet. Microbiol.">
        <title>Characterization of plasmids harboring blaCTX-M genes in Escherichia coli from French pigs.</title>
        <authorList>
            <person name="Lucas P."/>
            <person name="Jouy E."/>
            <person name="Le Devendec L."/>
            <person name="de Boisseson C."/>
            <person name="Perrin-Guyomard A."/>
            <person name="Jove T."/>
            <person name="Blanchard Y."/>
            <person name="Touzain F."/>
            <person name="Kempf I."/>
        </authorList>
    </citation>
    <scope>NUCLEOTIDE SEQUENCE</scope>
    <source>
        <strain evidence="2">17-346F</strain>
        <plasmid evidence="2">p17-346F</plasmid>
    </source>
</reference>
<sequence>MEKINHKTPEEIYEALGFNKDESQRQEKAKQQAEDAWDRLPPNVRNLMLMLNSSTI</sequence>
<dbReference type="AlphaFoldDB" id="A0A3G4RPU1"/>
<geneLocation type="plasmid" evidence="2">
    <name>p17-346F</name>
</geneLocation>
<evidence type="ECO:0000313" key="2">
    <source>
        <dbReference type="EMBL" id="AYU67716.1"/>
    </source>
</evidence>
<protein>
    <submittedName>
        <fullName evidence="2">Uncharacterized protein</fullName>
    </submittedName>
</protein>
<feature type="compositionally biased region" description="Basic and acidic residues" evidence="1">
    <location>
        <begin position="1"/>
        <end position="10"/>
    </location>
</feature>
<keyword evidence="2" id="KW-0614">Plasmid</keyword>
<name>A0A3G4RPU1_ECOLX</name>
<feature type="compositionally biased region" description="Basic and acidic residues" evidence="1">
    <location>
        <begin position="19"/>
        <end position="35"/>
    </location>
</feature>
<organism evidence="2">
    <name type="scientific">Escherichia coli</name>
    <dbReference type="NCBI Taxonomy" id="562"/>
    <lineage>
        <taxon>Bacteria</taxon>
        <taxon>Pseudomonadati</taxon>
        <taxon>Pseudomonadota</taxon>
        <taxon>Gammaproteobacteria</taxon>
        <taxon>Enterobacterales</taxon>
        <taxon>Enterobacteriaceae</taxon>
        <taxon>Escherichia</taxon>
    </lineage>
</organism>
<evidence type="ECO:0000256" key="1">
    <source>
        <dbReference type="SAM" id="MobiDB-lite"/>
    </source>
</evidence>
<gene>
    <name evidence="2" type="ORF">D0356_00179</name>
</gene>
<feature type="region of interest" description="Disordered" evidence="1">
    <location>
        <begin position="1"/>
        <end position="35"/>
    </location>
</feature>